<name>A0A1E3XGF6_9BACT</name>
<accession>A0A1E3XGF6</accession>
<dbReference type="Proteomes" id="UP000094056">
    <property type="component" value="Unassembled WGS sequence"/>
</dbReference>
<protein>
    <recommendedName>
        <fullName evidence="3">DNA topoisomerase I</fullName>
    </recommendedName>
</protein>
<proteinExistence type="predicted"/>
<evidence type="ECO:0000313" key="2">
    <source>
        <dbReference type="Proteomes" id="UP000094056"/>
    </source>
</evidence>
<dbReference type="AlphaFoldDB" id="A0A1E3XGF6"/>
<evidence type="ECO:0008006" key="3">
    <source>
        <dbReference type="Google" id="ProtNLM"/>
    </source>
</evidence>
<comment type="caution">
    <text evidence="1">The sequence shown here is derived from an EMBL/GenBank/DDBJ whole genome shotgun (WGS) entry which is preliminary data.</text>
</comment>
<evidence type="ECO:0000313" key="1">
    <source>
        <dbReference type="EMBL" id="ODS34726.1"/>
    </source>
</evidence>
<gene>
    <name evidence="1" type="ORF">SCARUB_00162</name>
</gene>
<reference evidence="1 2" key="1">
    <citation type="submission" date="2016-07" db="EMBL/GenBank/DDBJ databases">
        <title>Draft genome of Scalindua rubra, obtained from a brine-seawater interface in the Red Sea, sheds light on salt adaptation in anammox bacteria.</title>
        <authorList>
            <person name="Speth D.R."/>
            <person name="Lagkouvardos I."/>
            <person name="Wang Y."/>
            <person name="Qian P.-Y."/>
            <person name="Dutilh B.E."/>
            <person name="Jetten M.S."/>
        </authorList>
    </citation>
    <scope>NUCLEOTIDE SEQUENCE [LARGE SCALE GENOMIC DNA]</scope>
    <source>
        <strain evidence="1">BSI-1</strain>
    </source>
</reference>
<organism evidence="1 2">
    <name type="scientific">Candidatus Scalindua rubra</name>
    <dbReference type="NCBI Taxonomy" id="1872076"/>
    <lineage>
        <taxon>Bacteria</taxon>
        <taxon>Pseudomonadati</taxon>
        <taxon>Planctomycetota</taxon>
        <taxon>Candidatus Brocadiia</taxon>
        <taxon>Candidatus Brocadiales</taxon>
        <taxon>Candidatus Scalinduaceae</taxon>
        <taxon>Candidatus Scalindua</taxon>
    </lineage>
</organism>
<dbReference type="EMBL" id="MAYW01000002">
    <property type="protein sequence ID" value="ODS34726.1"/>
    <property type="molecule type" value="Genomic_DNA"/>
</dbReference>
<sequence length="61" mass="7395">MGKELSYIKYLIWWLGLIKNCPKCKGKLIIVGNRDWKLYKCSNLECDFGKKPLRYPWEVWK</sequence>